<name>A0ABT1WMY9_9LACT</name>
<keyword evidence="14" id="KW-1185">Reference proteome</keyword>
<evidence type="ECO:0000256" key="1">
    <source>
        <dbReference type="ARBA" id="ARBA00022645"/>
    </source>
</evidence>
<evidence type="ECO:0000256" key="8">
    <source>
        <dbReference type="ARBA" id="ARBA00049902"/>
    </source>
</evidence>
<evidence type="ECO:0000256" key="7">
    <source>
        <dbReference type="ARBA" id="ARBA00034000"/>
    </source>
</evidence>
<dbReference type="Gene3D" id="1.10.3810.10">
    <property type="entry name" value="Biosynthetic peptidoglycan transglycosylase-like"/>
    <property type="match status" value="1"/>
</dbReference>
<feature type="region of interest" description="Disordered" evidence="9">
    <location>
        <begin position="1"/>
        <end position="27"/>
    </location>
</feature>
<dbReference type="Gene3D" id="3.40.710.10">
    <property type="entry name" value="DD-peptidase/beta-lactamase superfamily"/>
    <property type="match status" value="1"/>
</dbReference>
<keyword evidence="6" id="KW-0511">Multifunctional enzyme</keyword>
<feature type="domain" description="Glycosyl transferase family 51" evidence="12">
    <location>
        <begin position="82"/>
        <end position="259"/>
    </location>
</feature>
<organism evidence="13 14">
    <name type="scientific">Granulicatella seriolae</name>
    <dbReference type="NCBI Taxonomy" id="2967226"/>
    <lineage>
        <taxon>Bacteria</taxon>
        <taxon>Bacillati</taxon>
        <taxon>Bacillota</taxon>
        <taxon>Bacilli</taxon>
        <taxon>Lactobacillales</taxon>
        <taxon>Carnobacteriaceae</taxon>
        <taxon>Granulicatella</taxon>
    </lineage>
</organism>
<sequence length="841" mass="90743">MSTNQPASRANTRKAQKQNKNKQSSPKKKSLLKRVLLIVLGVIGALFIAGAGLFTYYALSTPPISASDLQGAIETKIYDKDQQLITEIGGENREEATAEQIPQVLKDAVTSIEDQRFYTHIGIDPIRIVGSFISNLKAGGITQGGSTITQQLIKLSVFSTKEEDQTYKRKAQEAILALKIEREYSKEQILTYYLNKVYMANNVYGFQTASHYYFGKDLTDLSLAQIALLAGMPQSPSGYDPYVHPEEAKKRRDLVLTVMEDNKKITQEQMTQAQNTPISDGLVDHSATTQSDNSLIYDSFISLLVDEVKEKTGLDIYNDGLTIETTVDSGAQKELYNIVNTKEYIDFYSDNIQSAVAMVDAKTGAVRAINGGRNQTVLLGYNRATQLERSTGSTIKPLIDYGPAIEYLDYSTGQTLVDQPTTFSDGNILNNWDNSYMGAMTLRKALYLSRNTTALEVFKAVGNDNITAFLKKLGITVTNEGKEYLVESNSIGANVTPLKLAAAYAAFSNNGVYSTPYTITKITTRDGQVFDFKPQQNQAMKDSTAYMITDILKDSFTNGFATNIPISGVPQAGKTGSSNYTDAQKAAMGATGQNVIPDSWFAGYTTDYSVAVWVGYDNPYEPDHGVGTNEQTYAKLIYYNLMLYATKFVDNADWVQPSSVVSSPIEIGSNPLSLPGPRTPSSAISNELFVSGTVPSTQSTAYGIEIDPPSGLTATYDKTKKQLSVKWNAYSTSSGTPSYTVTAGNDSQTISNGTSATFSNVTGKDIVVSLTVSVGRNSSSPVSITVPLNNPESSSSSSSSSSSANSSSSGAQSSSQASSSSSAESSSTQQTPPAESSSSDD</sequence>
<keyword evidence="3" id="KW-0328">Glycosyltransferase</keyword>
<dbReference type="Proteomes" id="UP001059480">
    <property type="component" value="Unassembled WGS sequence"/>
</dbReference>
<feature type="compositionally biased region" description="Polar residues" evidence="9">
    <location>
        <begin position="831"/>
        <end position="841"/>
    </location>
</feature>
<reference evidence="13" key="3">
    <citation type="journal article" date="2023" name="Microbiol. Resour. Announc.">
        <title>Draft Genome Sequence of Granulicatella sp. Strain S8, Isolated from a Marine Fish, Seriola quinqueradiata.</title>
        <authorList>
            <person name="Lee M."/>
            <person name="Farooq A."/>
            <person name="Jeong J.B."/>
            <person name="Jung M.Y."/>
        </authorList>
    </citation>
    <scope>NUCLEOTIDE SEQUENCE</scope>
    <source>
        <strain evidence="13">S8</strain>
    </source>
</reference>
<keyword evidence="4" id="KW-0808">Transferase</keyword>
<evidence type="ECO:0000256" key="10">
    <source>
        <dbReference type="SAM" id="Phobius"/>
    </source>
</evidence>
<dbReference type="PANTHER" id="PTHR32282:SF29">
    <property type="entry name" value="PENICILLIN-BINDING PROTEIN 1A"/>
    <property type="match status" value="1"/>
</dbReference>
<evidence type="ECO:0000256" key="9">
    <source>
        <dbReference type="SAM" id="MobiDB-lite"/>
    </source>
</evidence>
<dbReference type="Pfam" id="PF00905">
    <property type="entry name" value="Transpeptidase"/>
    <property type="match status" value="1"/>
</dbReference>
<dbReference type="InterPro" id="IPR012338">
    <property type="entry name" value="Beta-lactam/transpept-like"/>
</dbReference>
<evidence type="ECO:0000256" key="4">
    <source>
        <dbReference type="ARBA" id="ARBA00022679"/>
    </source>
</evidence>
<dbReference type="SUPFAM" id="SSF53955">
    <property type="entry name" value="Lysozyme-like"/>
    <property type="match status" value="1"/>
</dbReference>
<keyword evidence="10" id="KW-0812">Transmembrane</keyword>
<comment type="catalytic activity">
    <reaction evidence="8">
        <text>[GlcNAc-(1-&gt;4)-Mur2Ac(oyl-L-Ala-gamma-D-Glu-L-Lys-D-Ala-D-Ala)](n)-di-trans,octa-cis-undecaprenyl diphosphate + beta-D-GlcNAc-(1-&gt;4)-Mur2Ac(oyl-L-Ala-gamma-D-Glu-L-Lys-D-Ala-D-Ala)-di-trans,octa-cis-undecaprenyl diphosphate = [GlcNAc-(1-&gt;4)-Mur2Ac(oyl-L-Ala-gamma-D-Glu-L-Lys-D-Ala-D-Ala)](n+1)-di-trans,octa-cis-undecaprenyl diphosphate + di-trans,octa-cis-undecaprenyl diphosphate + H(+)</text>
        <dbReference type="Rhea" id="RHEA:23708"/>
        <dbReference type="Rhea" id="RHEA-COMP:9602"/>
        <dbReference type="Rhea" id="RHEA-COMP:9603"/>
        <dbReference type="ChEBI" id="CHEBI:15378"/>
        <dbReference type="ChEBI" id="CHEBI:58405"/>
        <dbReference type="ChEBI" id="CHEBI:60033"/>
        <dbReference type="ChEBI" id="CHEBI:78435"/>
        <dbReference type="EC" id="2.4.99.28"/>
    </reaction>
</comment>
<keyword evidence="10" id="KW-1133">Transmembrane helix</keyword>
<keyword evidence="2" id="KW-0645">Protease</keyword>
<proteinExistence type="predicted"/>
<evidence type="ECO:0000259" key="12">
    <source>
        <dbReference type="Pfam" id="PF00912"/>
    </source>
</evidence>
<dbReference type="EMBL" id="JANHNZ010000003">
    <property type="protein sequence ID" value="MCQ9209894.1"/>
    <property type="molecule type" value="Genomic_DNA"/>
</dbReference>
<evidence type="ECO:0000313" key="13">
    <source>
        <dbReference type="EMBL" id="MCQ9209894.1"/>
    </source>
</evidence>
<feature type="transmembrane region" description="Helical" evidence="10">
    <location>
        <begin position="35"/>
        <end position="59"/>
    </location>
</feature>
<dbReference type="InterPro" id="IPR001460">
    <property type="entry name" value="PCN-bd_Tpept"/>
</dbReference>
<keyword evidence="1" id="KW-0121">Carboxypeptidase</keyword>
<reference evidence="13" key="2">
    <citation type="journal article" date="2023" name="Curr. Microbiol.">
        <title>Granulicatella seriolae sp. nov., a Novel Facultative Anaerobe Isolated from Yellowtail Marine Fish.</title>
        <authorList>
            <person name="Lee M."/>
            <person name="Choi Y.J."/>
            <person name="Farooq A."/>
            <person name="Jeong J.B."/>
            <person name="Jung M.Y."/>
        </authorList>
    </citation>
    <scope>NUCLEOTIDE SEQUENCE</scope>
    <source>
        <strain evidence="13">S8</strain>
    </source>
</reference>
<evidence type="ECO:0000256" key="5">
    <source>
        <dbReference type="ARBA" id="ARBA00022801"/>
    </source>
</evidence>
<protein>
    <submittedName>
        <fullName evidence="13">PBP1A family penicillin-binding protein</fullName>
    </submittedName>
</protein>
<evidence type="ECO:0000259" key="11">
    <source>
        <dbReference type="Pfam" id="PF00905"/>
    </source>
</evidence>
<comment type="caution">
    <text evidence="13">The sequence shown here is derived from an EMBL/GenBank/DDBJ whole genome shotgun (WGS) entry which is preliminary data.</text>
</comment>
<feature type="region of interest" description="Disordered" evidence="9">
    <location>
        <begin position="777"/>
        <end position="841"/>
    </location>
</feature>
<accession>A0ABT1WMY9</accession>
<feature type="compositionally biased region" description="Polar residues" evidence="9">
    <location>
        <begin position="1"/>
        <end position="10"/>
    </location>
</feature>
<dbReference type="NCBIfam" id="TIGR02074">
    <property type="entry name" value="PBP_1a_fam"/>
    <property type="match status" value="1"/>
</dbReference>
<dbReference type="PANTHER" id="PTHR32282">
    <property type="entry name" value="BINDING PROTEIN TRANSPEPTIDASE, PUTATIVE-RELATED"/>
    <property type="match status" value="1"/>
</dbReference>
<dbReference type="RefSeq" id="WP_256945000.1">
    <property type="nucleotide sequence ID" value="NZ_JANHNZ010000003.1"/>
</dbReference>
<evidence type="ECO:0000256" key="6">
    <source>
        <dbReference type="ARBA" id="ARBA00023268"/>
    </source>
</evidence>
<evidence type="ECO:0000313" key="14">
    <source>
        <dbReference type="Proteomes" id="UP001059480"/>
    </source>
</evidence>
<dbReference type="SUPFAM" id="SSF56601">
    <property type="entry name" value="beta-lactamase/transpeptidase-like"/>
    <property type="match status" value="1"/>
</dbReference>
<dbReference type="InterPro" id="IPR001264">
    <property type="entry name" value="Glyco_trans_51"/>
</dbReference>
<comment type="catalytic activity">
    <reaction evidence="7">
        <text>Preferential cleavage: (Ac)2-L-Lys-D-Ala-|-D-Ala. Also transpeptidation of peptidyl-alanyl moieties that are N-acyl substituents of D-alanine.</text>
        <dbReference type="EC" id="3.4.16.4"/>
    </reaction>
</comment>
<gene>
    <name evidence="13" type="ORF">NPA36_04950</name>
</gene>
<feature type="compositionally biased region" description="Polar residues" evidence="9">
    <location>
        <begin position="777"/>
        <end position="792"/>
    </location>
</feature>
<keyword evidence="10" id="KW-0472">Membrane</keyword>
<dbReference type="Pfam" id="PF00912">
    <property type="entry name" value="Transgly"/>
    <property type="match status" value="1"/>
</dbReference>
<keyword evidence="5" id="KW-0378">Hydrolase</keyword>
<feature type="compositionally biased region" description="Basic residues" evidence="9">
    <location>
        <begin position="11"/>
        <end position="27"/>
    </location>
</feature>
<dbReference type="InterPro" id="IPR036950">
    <property type="entry name" value="PBP_transglycosylase"/>
</dbReference>
<feature type="domain" description="Penicillin-binding protein transpeptidase" evidence="11">
    <location>
        <begin position="356"/>
        <end position="639"/>
    </location>
</feature>
<dbReference type="InterPro" id="IPR050396">
    <property type="entry name" value="Glycosyltr_51/Transpeptidase"/>
</dbReference>
<evidence type="ECO:0000256" key="3">
    <source>
        <dbReference type="ARBA" id="ARBA00022676"/>
    </source>
</evidence>
<evidence type="ECO:0000256" key="2">
    <source>
        <dbReference type="ARBA" id="ARBA00022670"/>
    </source>
</evidence>
<dbReference type="InterPro" id="IPR023346">
    <property type="entry name" value="Lysozyme-like_dom_sf"/>
</dbReference>
<reference evidence="13" key="1">
    <citation type="submission" date="2022-07" db="EMBL/GenBank/DDBJ databases">
        <authorList>
            <person name="Jung M.-Y."/>
            <person name="Lee M."/>
        </authorList>
    </citation>
    <scope>NUCLEOTIDE SEQUENCE</scope>
    <source>
        <strain evidence="13">S8</strain>
    </source>
</reference>
<feature type="compositionally biased region" description="Low complexity" evidence="9">
    <location>
        <begin position="793"/>
        <end position="830"/>
    </location>
</feature>